<protein>
    <recommendedName>
        <fullName evidence="3">DUF1365 domain-containing protein</fullName>
    </recommendedName>
</protein>
<dbReference type="PANTHER" id="PTHR33973">
    <property type="entry name" value="OS07G0153300 PROTEIN"/>
    <property type="match status" value="1"/>
</dbReference>
<dbReference type="Proteomes" id="UP000589520">
    <property type="component" value="Unassembled WGS sequence"/>
</dbReference>
<dbReference type="EMBL" id="JACCCW010000001">
    <property type="protein sequence ID" value="NYF78616.1"/>
    <property type="molecule type" value="Genomic_DNA"/>
</dbReference>
<evidence type="ECO:0000313" key="1">
    <source>
        <dbReference type="EMBL" id="NYF78616.1"/>
    </source>
</evidence>
<evidence type="ECO:0000313" key="2">
    <source>
        <dbReference type="Proteomes" id="UP000589520"/>
    </source>
</evidence>
<reference evidence="1 2" key="1">
    <citation type="submission" date="2020-07" db="EMBL/GenBank/DDBJ databases">
        <title>Genomic Encyclopedia of Type Strains, Phase IV (KMG-V): Genome sequencing to study the core and pangenomes of soil and plant-associated prokaryotes.</title>
        <authorList>
            <person name="Whitman W."/>
        </authorList>
    </citation>
    <scope>NUCLEOTIDE SEQUENCE [LARGE SCALE GENOMIC DNA]</scope>
    <source>
        <strain evidence="1 2">X4EP2</strain>
    </source>
</reference>
<accession>A0A7Y9PEV3</accession>
<dbReference type="AlphaFoldDB" id="A0A7Y9PEV3"/>
<keyword evidence="2" id="KW-1185">Reference proteome</keyword>
<proteinExistence type="predicted"/>
<sequence length="267" mass="31105">MIVDSGIYVGTLRHRRWLPKKHEFTYPIFLSLLDIDRLPELMQVSRLTSYNKPNILSYREHDHFGDVQQPLRDRLHLDAVRHRVGAPNGPVRLLTHLRYCGYNFNPVSFFYCYGEDGGLHRMVAEVNNTFGETHNYWLGSAQEIHTAASKRYRFAKAFHVSPFMPADHTYDWTFTEPGDTLTVNCMNLEHGALAFDSTLRLERREWNPREIRRAILTYPFMTAKVIAAIHWQAMRLLIKRVPVVAHPGTTNFARRNSQDLGASWKTH</sequence>
<dbReference type="RefSeq" id="WP_179488164.1">
    <property type="nucleotide sequence ID" value="NZ_JACCCW010000001.1"/>
</dbReference>
<organism evidence="1 2">
    <name type="scientific">Granulicella arctica</name>
    <dbReference type="NCBI Taxonomy" id="940613"/>
    <lineage>
        <taxon>Bacteria</taxon>
        <taxon>Pseudomonadati</taxon>
        <taxon>Acidobacteriota</taxon>
        <taxon>Terriglobia</taxon>
        <taxon>Terriglobales</taxon>
        <taxon>Acidobacteriaceae</taxon>
        <taxon>Granulicella</taxon>
    </lineage>
</organism>
<dbReference type="PANTHER" id="PTHR33973:SF4">
    <property type="entry name" value="OS07G0153300 PROTEIN"/>
    <property type="match status" value="1"/>
</dbReference>
<comment type="caution">
    <text evidence="1">The sequence shown here is derived from an EMBL/GenBank/DDBJ whole genome shotgun (WGS) entry which is preliminary data.</text>
</comment>
<gene>
    <name evidence="1" type="ORF">HDF17_000903</name>
</gene>
<dbReference type="InterPro" id="IPR010775">
    <property type="entry name" value="DUF1365"/>
</dbReference>
<dbReference type="Pfam" id="PF07103">
    <property type="entry name" value="DUF1365"/>
    <property type="match status" value="1"/>
</dbReference>
<evidence type="ECO:0008006" key="3">
    <source>
        <dbReference type="Google" id="ProtNLM"/>
    </source>
</evidence>
<name>A0A7Y9PEV3_9BACT</name>